<organism evidence="5 6">
    <name type="scientific">Caballeronia udeis</name>
    <dbReference type="NCBI Taxonomy" id="1232866"/>
    <lineage>
        <taxon>Bacteria</taxon>
        <taxon>Pseudomonadati</taxon>
        <taxon>Pseudomonadota</taxon>
        <taxon>Betaproteobacteria</taxon>
        <taxon>Burkholderiales</taxon>
        <taxon>Burkholderiaceae</taxon>
        <taxon>Caballeronia</taxon>
    </lineage>
</organism>
<evidence type="ECO:0000313" key="6">
    <source>
        <dbReference type="Proteomes" id="UP000054683"/>
    </source>
</evidence>
<dbReference type="InterPro" id="IPR035965">
    <property type="entry name" value="PAS-like_dom_sf"/>
</dbReference>
<sequence>MRLVTRNLDSTGSRIELTGQGVMAAQVIRLRRLGAKVRPALRRLLEAYVLFPLFAAMLLVLAWTAVIHLVTVEHAVARGAAVELSRELADTYEVQMVRDLVAIDQALKTVKYVYETRGSVRLSELQEQGLLPFAIVFKVAIAGSDGRLRDATRVQAPTTVVDQPYFTVQRDRANDSPVPFVSGVTRNATTGVPEIIFSRRLKNAAGGFAGIVMLSVNPGYFTSNYDHSRMGNEGVLALLGTDGVMRAERVGERSSWGAVLSRTAMQAAEASSDLPAVQPWDHGVRRYTNLRQLQDFPLIAIVGLGQEEQLAQFRSHRRAYLLWASSGSAVLILLAAALSRSSWQLAVSRRRARRAQQTYYAASEASLDAFFVLRSQLDPNGKIIGFMVQDTNRRGADLSGLPRDGLIGQSLDVAFPRSHNDGMLDEFASVARTGVIEEREWVHERRDASSAWLQRQVVRVEGGVVVMMRDISSRKHAEVRREEQNRVLEMIATSTPLADVLSSMIRLLESQITGVVCTALLCDDDGRHLKLGAAPSLPERYGKQMRGSLIGPDAGPSGRAIHWRQPVYVLDVTQDAHLGVQMESCGMHGYGACWAQPILSHDGSALGVLTLFVRHPHEPTSDEGQAIAMATRISGIAIERSQAEQRIRHMANHDALTGLPNRTLLSDRLNQVLLHAQRYQRGVTVVFIDLDNFKLINDSLGHRAGDNLLKIVAERMARCVRRTDTVVRLGGDEFVVVLFDQVQDGGSFTEVIEKIRDTIRAPVELNDQIFQMTCSMGLASYPNDGVDAETLLMNADAAMYRAKEMGRNNYQLYTSEMNIRVHAKLRLQEQLRHALANEEFRLVYQPQVDLQTEKIFGVEALLRWDHPTEGLVSPSTFIPLAEETGLIVPIGDWVLHTACHQNKAWQDAGMPPMTISVNVSARQFLQKEWVGRVAHALAVSGLDAQYLELELTESLIMQDLDGAIAVMTLLQAMGVRLSIDDFGTGYSSLSALKHFPIVRLKIDQSFVRELPDGEDNRAIARAVISLGRQLNLKVIAEGVETEKQLNFLRDNDCHEIQGYHYSKPVTPRELEQLLRAPFAWPSDEVAEYASLQPSKRPERT</sequence>
<feature type="domain" description="EAL" evidence="3">
    <location>
        <begin position="824"/>
        <end position="1078"/>
    </location>
</feature>
<dbReference type="InterPro" id="IPR003018">
    <property type="entry name" value="GAF"/>
</dbReference>
<dbReference type="Pfam" id="PF00990">
    <property type="entry name" value="GGDEF"/>
    <property type="match status" value="1"/>
</dbReference>
<dbReference type="InterPro" id="IPR013656">
    <property type="entry name" value="PAS_4"/>
</dbReference>
<keyword evidence="2" id="KW-0812">Transmembrane</keyword>
<dbReference type="FunFam" id="3.30.70.270:FF:000001">
    <property type="entry name" value="Diguanylate cyclase domain protein"/>
    <property type="match status" value="1"/>
</dbReference>
<evidence type="ECO:0000256" key="2">
    <source>
        <dbReference type="SAM" id="Phobius"/>
    </source>
</evidence>
<keyword evidence="2" id="KW-1133">Transmembrane helix</keyword>
<dbReference type="GO" id="GO:0071732">
    <property type="term" value="P:cellular response to nitric oxide"/>
    <property type="evidence" value="ECO:0007669"/>
    <property type="project" value="UniProtKB-ARBA"/>
</dbReference>
<gene>
    <name evidence="5" type="ORF">AWB69_03084</name>
</gene>
<dbReference type="SUPFAM" id="SSF55781">
    <property type="entry name" value="GAF domain-like"/>
    <property type="match status" value="1"/>
</dbReference>
<dbReference type="Gene3D" id="3.30.450.20">
    <property type="entry name" value="PAS domain"/>
    <property type="match status" value="3"/>
</dbReference>
<dbReference type="SMART" id="SM00065">
    <property type="entry name" value="GAF"/>
    <property type="match status" value="1"/>
</dbReference>
<protein>
    <submittedName>
        <fullName evidence="5">Response regulator receiver modulated diguanylate cyclase/phosphodiesterase</fullName>
    </submittedName>
</protein>
<dbReference type="Gene3D" id="3.30.70.270">
    <property type="match status" value="1"/>
</dbReference>
<dbReference type="CDD" id="cd12914">
    <property type="entry name" value="PDC1_DGC_like"/>
    <property type="match status" value="1"/>
</dbReference>
<dbReference type="InterPro" id="IPR000160">
    <property type="entry name" value="GGDEF_dom"/>
</dbReference>
<name>A0A158GQC7_9BURK</name>
<dbReference type="Gene3D" id="3.30.450.40">
    <property type="match status" value="1"/>
</dbReference>
<dbReference type="InterPro" id="IPR029787">
    <property type="entry name" value="Nucleotide_cyclase"/>
</dbReference>
<evidence type="ECO:0000259" key="3">
    <source>
        <dbReference type="PROSITE" id="PS50883"/>
    </source>
</evidence>
<dbReference type="PANTHER" id="PTHR44757:SF2">
    <property type="entry name" value="BIOFILM ARCHITECTURE MAINTENANCE PROTEIN MBAA"/>
    <property type="match status" value="1"/>
</dbReference>
<dbReference type="Gene3D" id="3.20.20.450">
    <property type="entry name" value="EAL domain"/>
    <property type="match status" value="1"/>
</dbReference>
<dbReference type="Pfam" id="PF13185">
    <property type="entry name" value="GAF_2"/>
    <property type="match status" value="1"/>
</dbReference>
<proteinExistence type="predicted"/>
<dbReference type="InterPro" id="IPR029016">
    <property type="entry name" value="GAF-like_dom_sf"/>
</dbReference>
<dbReference type="NCBIfam" id="TIGR00254">
    <property type="entry name" value="GGDEF"/>
    <property type="match status" value="1"/>
</dbReference>
<accession>A0A158GQC7</accession>
<dbReference type="SMART" id="SM00267">
    <property type="entry name" value="GGDEF"/>
    <property type="match status" value="1"/>
</dbReference>
<dbReference type="SUPFAM" id="SSF55785">
    <property type="entry name" value="PYP-like sensor domain (PAS domain)"/>
    <property type="match status" value="1"/>
</dbReference>
<dbReference type="CDD" id="cd12915">
    <property type="entry name" value="PDC2_DGC_like"/>
    <property type="match status" value="1"/>
</dbReference>
<dbReference type="Pfam" id="PF08448">
    <property type="entry name" value="PAS_4"/>
    <property type="match status" value="1"/>
</dbReference>
<dbReference type="EMBL" id="FCOK02000018">
    <property type="protein sequence ID" value="SAL34011.1"/>
    <property type="molecule type" value="Genomic_DNA"/>
</dbReference>
<evidence type="ECO:0000256" key="1">
    <source>
        <dbReference type="ARBA" id="ARBA00051114"/>
    </source>
</evidence>
<dbReference type="SMART" id="SM00052">
    <property type="entry name" value="EAL"/>
    <property type="match status" value="1"/>
</dbReference>
<reference evidence="5 6" key="1">
    <citation type="submission" date="2016-01" db="EMBL/GenBank/DDBJ databases">
        <authorList>
            <person name="Oliw E.H."/>
        </authorList>
    </citation>
    <scope>NUCLEOTIDE SEQUENCE [LARGE SCALE GENOMIC DNA]</scope>
    <source>
        <strain evidence="5">LMG 27134</strain>
    </source>
</reference>
<dbReference type="SUPFAM" id="SSF141868">
    <property type="entry name" value="EAL domain-like"/>
    <property type="match status" value="1"/>
</dbReference>
<dbReference type="Proteomes" id="UP000054683">
    <property type="component" value="Unassembled WGS sequence"/>
</dbReference>
<dbReference type="CDD" id="cd01948">
    <property type="entry name" value="EAL"/>
    <property type="match status" value="1"/>
</dbReference>
<feature type="domain" description="GGDEF" evidence="4">
    <location>
        <begin position="681"/>
        <end position="815"/>
    </location>
</feature>
<dbReference type="FunFam" id="3.20.20.450:FF:000001">
    <property type="entry name" value="Cyclic di-GMP phosphodiesterase yahA"/>
    <property type="match status" value="1"/>
</dbReference>
<dbReference type="PANTHER" id="PTHR44757">
    <property type="entry name" value="DIGUANYLATE CYCLASE DGCP"/>
    <property type="match status" value="1"/>
</dbReference>
<comment type="catalytic activity">
    <reaction evidence="1">
        <text>3',3'-c-di-GMP + H2O = 5'-phosphoguanylyl(3'-&gt;5')guanosine + H(+)</text>
        <dbReference type="Rhea" id="RHEA:24902"/>
        <dbReference type="ChEBI" id="CHEBI:15377"/>
        <dbReference type="ChEBI" id="CHEBI:15378"/>
        <dbReference type="ChEBI" id="CHEBI:58754"/>
        <dbReference type="ChEBI" id="CHEBI:58805"/>
        <dbReference type="EC" id="3.1.4.52"/>
    </reaction>
    <physiologicalReaction direction="left-to-right" evidence="1">
        <dbReference type="Rhea" id="RHEA:24903"/>
    </physiologicalReaction>
</comment>
<dbReference type="InterPro" id="IPR035919">
    <property type="entry name" value="EAL_sf"/>
</dbReference>
<dbReference type="InterPro" id="IPR043128">
    <property type="entry name" value="Rev_trsase/Diguanyl_cyclase"/>
</dbReference>
<evidence type="ECO:0000259" key="4">
    <source>
        <dbReference type="PROSITE" id="PS50887"/>
    </source>
</evidence>
<evidence type="ECO:0000313" key="5">
    <source>
        <dbReference type="EMBL" id="SAL34011.1"/>
    </source>
</evidence>
<dbReference type="InterPro" id="IPR052155">
    <property type="entry name" value="Biofilm_reg_signaling"/>
</dbReference>
<keyword evidence="2" id="KW-0472">Membrane</keyword>
<feature type="transmembrane region" description="Helical" evidence="2">
    <location>
        <begin position="47"/>
        <end position="70"/>
    </location>
</feature>
<dbReference type="GO" id="GO:0071111">
    <property type="term" value="F:cyclic-guanylate-specific phosphodiesterase activity"/>
    <property type="evidence" value="ECO:0007669"/>
    <property type="project" value="UniProtKB-EC"/>
</dbReference>
<dbReference type="AlphaFoldDB" id="A0A158GQC7"/>
<dbReference type="PROSITE" id="PS50883">
    <property type="entry name" value="EAL"/>
    <property type="match status" value="1"/>
</dbReference>
<dbReference type="CDD" id="cd01949">
    <property type="entry name" value="GGDEF"/>
    <property type="match status" value="1"/>
</dbReference>
<dbReference type="InterPro" id="IPR001633">
    <property type="entry name" value="EAL_dom"/>
</dbReference>
<dbReference type="PROSITE" id="PS50887">
    <property type="entry name" value="GGDEF"/>
    <property type="match status" value="1"/>
</dbReference>
<dbReference type="RefSeq" id="WP_062085961.1">
    <property type="nucleotide sequence ID" value="NZ_FCOK02000018.1"/>
</dbReference>
<dbReference type="SUPFAM" id="SSF55073">
    <property type="entry name" value="Nucleotide cyclase"/>
    <property type="match status" value="1"/>
</dbReference>
<dbReference type="Pfam" id="PF00563">
    <property type="entry name" value="EAL"/>
    <property type="match status" value="1"/>
</dbReference>